<evidence type="ECO:0000313" key="4">
    <source>
        <dbReference type="EMBL" id="EKF54736.1"/>
    </source>
</evidence>
<keyword evidence="4" id="KW-0858">Xylan degradation</keyword>
<name>K2Q1N0_9FLAO</name>
<dbReference type="PANTHER" id="PTHR10587">
    <property type="entry name" value="GLYCOSYL TRANSFERASE-RELATED"/>
    <property type="match status" value="1"/>
</dbReference>
<keyword evidence="4" id="KW-0624">Polysaccharide degradation</keyword>
<dbReference type="Gene3D" id="3.20.20.370">
    <property type="entry name" value="Glycoside hydrolase/deacetylase"/>
    <property type="match status" value="1"/>
</dbReference>
<dbReference type="EMBL" id="AMSG01000016">
    <property type="protein sequence ID" value="EKF54736.1"/>
    <property type="molecule type" value="Genomic_DNA"/>
</dbReference>
<dbReference type="STRING" id="555500.I215_11130"/>
<dbReference type="Pfam" id="PF01522">
    <property type="entry name" value="Polysacc_deac_1"/>
    <property type="match status" value="1"/>
</dbReference>
<dbReference type="eggNOG" id="COG0726">
    <property type="taxonomic scope" value="Bacteria"/>
</dbReference>
<keyword evidence="2 4" id="KW-0378">Hydrolase</keyword>
<sequence length="211" mass="24625">MKLYVVKTPKPLKWFFKRKTWDVKTPEKEVFLTFDDGPTPQVTDYVLDQLEKHQAKASFFCIGKNVHEYPQIMDRLKSFGHTIGNHTYNHYHCYKHSLESYLQNITLTENAFKKLSIKSNKLFRPPYGRISSRATKELVKQGYTIIMWDILSADFDLRNTPDQCTKNVIKNIKPGSIVVFHDSVKSYPILKEALPKVLNYLDENGYKCSPL</sequence>
<dbReference type="Proteomes" id="UP000007364">
    <property type="component" value="Unassembled WGS sequence"/>
</dbReference>
<dbReference type="GO" id="GO:0016798">
    <property type="term" value="F:hydrolase activity, acting on glycosyl bonds"/>
    <property type="evidence" value="ECO:0007669"/>
    <property type="project" value="UniProtKB-KW"/>
</dbReference>
<dbReference type="GO" id="GO:0046872">
    <property type="term" value="F:metal ion binding"/>
    <property type="evidence" value="ECO:0007669"/>
    <property type="project" value="UniProtKB-KW"/>
</dbReference>
<dbReference type="GO" id="GO:0016020">
    <property type="term" value="C:membrane"/>
    <property type="evidence" value="ECO:0007669"/>
    <property type="project" value="TreeGrafter"/>
</dbReference>
<keyword evidence="1" id="KW-0479">Metal-binding</keyword>
<comment type="caution">
    <text evidence="4">The sequence shown here is derived from an EMBL/GenBank/DDBJ whole genome shotgun (WGS) entry which is preliminary data.</text>
</comment>
<evidence type="ECO:0000256" key="2">
    <source>
        <dbReference type="ARBA" id="ARBA00022801"/>
    </source>
</evidence>
<proteinExistence type="predicted"/>
<keyword evidence="4" id="KW-0326">Glycosidase</keyword>
<evidence type="ECO:0000256" key="1">
    <source>
        <dbReference type="ARBA" id="ARBA00022723"/>
    </source>
</evidence>
<reference evidence="4 5" key="1">
    <citation type="journal article" date="2012" name="J. Bacteriol.">
        <title>Genome Sequence of Galbibacter marinum Type Strain ck-I2-15.</title>
        <authorList>
            <person name="Lai Q."/>
            <person name="Li C."/>
            <person name="Shao Z."/>
        </authorList>
    </citation>
    <scope>NUCLEOTIDE SEQUENCE [LARGE SCALE GENOMIC DNA]</scope>
    <source>
        <strain evidence="5">ck-I2-15</strain>
    </source>
</reference>
<dbReference type="AlphaFoldDB" id="K2Q1N0"/>
<keyword evidence="5" id="KW-1185">Reference proteome</keyword>
<dbReference type="GO" id="GO:0045493">
    <property type="term" value="P:xylan catabolic process"/>
    <property type="evidence" value="ECO:0007669"/>
    <property type="project" value="UniProtKB-KW"/>
</dbReference>
<gene>
    <name evidence="4" type="ORF">I215_11130</name>
</gene>
<dbReference type="RefSeq" id="WP_008992066.1">
    <property type="nucleotide sequence ID" value="NZ_AMSG01000016.1"/>
</dbReference>
<feature type="domain" description="NodB homology" evidence="3">
    <location>
        <begin position="28"/>
        <end position="209"/>
    </location>
</feature>
<dbReference type="InterPro" id="IPR050248">
    <property type="entry name" value="Polysacc_deacetylase_ArnD"/>
</dbReference>
<organism evidence="4 5">
    <name type="scientific">Galbibacter marinus</name>
    <dbReference type="NCBI Taxonomy" id="555500"/>
    <lineage>
        <taxon>Bacteria</taxon>
        <taxon>Pseudomonadati</taxon>
        <taxon>Bacteroidota</taxon>
        <taxon>Flavobacteriia</taxon>
        <taxon>Flavobacteriales</taxon>
        <taxon>Flavobacteriaceae</taxon>
        <taxon>Galbibacter</taxon>
    </lineage>
</organism>
<dbReference type="SUPFAM" id="SSF88713">
    <property type="entry name" value="Glycoside hydrolase/deacetylase"/>
    <property type="match status" value="1"/>
</dbReference>
<dbReference type="PATRIC" id="fig|555500.3.peg.2295"/>
<dbReference type="InterPro" id="IPR002509">
    <property type="entry name" value="NODB_dom"/>
</dbReference>
<accession>K2Q1N0</accession>
<dbReference type="OrthoDB" id="9812065at2"/>
<protein>
    <submittedName>
        <fullName evidence="4">Putative xylanase/chitin deacetylase</fullName>
    </submittedName>
</protein>
<evidence type="ECO:0000313" key="5">
    <source>
        <dbReference type="Proteomes" id="UP000007364"/>
    </source>
</evidence>
<dbReference type="CDD" id="cd10917">
    <property type="entry name" value="CE4_NodB_like_6s_7s"/>
    <property type="match status" value="1"/>
</dbReference>
<dbReference type="PANTHER" id="PTHR10587:SF133">
    <property type="entry name" value="CHITIN DEACETYLASE 1-RELATED"/>
    <property type="match status" value="1"/>
</dbReference>
<dbReference type="PROSITE" id="PS51677">
    <property type="entry name" value="NODB"/>
    <property type="match status" value="1"/>
</dbReference>
<evidence type="ECO:0000259" key="3">
    <source>
        <dbReference type="PROSITE" id="PS51677"/>
    </source>
</evidence>
<keyword evidence="4" id="KW-0119">Carbohydrate metabolism</keyword>
<dbReference type="InterPro" id="IPR011330">
    <property type="entry name" value="Glyco_hydro/deAcase_b/a-brl"/>
</dbReference>
<dbReference type="GO" id="GO:0016810">
    <property type="term" value="F:hydrolase activity, acting on carbon-nitrogen (but not peptide) bonds"/>
    <property type="evidence" value="ECO:0007669"/>
    <property type="project" value="InterPro"/>
</dbReference>